<feature type="domain" description="PKD" evidence="2">
    <location>
        <begin position="717"/>
        <end position="768"/>
    </location>
</feature>
<dbReference type="OrthoDB" id="7794186at2"/>
<dbReference type="InterPro" id="IPR035986">
    <property type="entry name" value="PKD_dom_sf"/>
</dbReference>
<feature type="domain" description="PKD" evidence="2">
    <location>
        <begin position="769"/>
        <end position="842"/>
    </location>
</feature>
<dbReference type="Pfam" id="PF18911">
    <property type="entry name" value="PKD_4"/>
    <property type="match status" value="3"/>
</dbReference>
<dbReference type="Pfam" id="PF13585">
    <property type="entry name" value="CHU_C"/>
    <property type="match status" value="1"/>
</dbReference>
<feature type="chain" id="PRO_5010168837" evidence="1">
    <location>
        <begin position="21"/>
        <end position="1202"/>
    </location>
</feature>
<dbReference type="NCBIfam" id="TIGR04131">
    <property type="entry name" value="Bac_Flav_CTERM"/>
    <property type="match status" value="1"/>
</dbReference>
<dbReference type="SUPFAM" id="SSF49299">
    <property type="entry name" value="PKD domain"/>
    <property type="match status" value="3"/>
</dbReference>
<proteinExistence type="predicted"/>
<dbReference type="RefSeq" id="WP_074605812.1">
    <property type="nucleotide sequence ID" value="NZ_FNGY01000003.1"/>
</dbReference>
<dbReference type="Proteomes" id="UP000183200">
    <property type="component" value="Unassembled WGS sequence"/>
</dbReference>
<keyword evidence="4" id="KW-1185">Reference proteome</keyword>
<dbReference type="Gene3D" id="2.60.40.10">
    <property type="entry name" value="Immunoglobulins"/>
    <property type="match status" value="3"/>
</dbReference>
<sequence length="1202" mass="129550">MSKRRLVLWLLLSFFFVSCAYGQNTSNKGTEFWVAYTGHVDGVNSRLYLYVTSDVSTNVSVSIGGTAIPGSPFSVIANEITPILINPQLLNVYIGSSDVIEPNRAIRIEAEKPVVVYSHIFRAARSAATLVLPTKVLGREYYVSAYVQNGYFESPNQNPRFVQGYSEFTIIGVADHTQVEITPKAAERNGQHPAGVTFTKELMKGEIYQYQSTEDLSGTHIVSVAGAGSSCQPVAVFSGSSWVGFCSVSQGSTQGGDNLYQQLYPTSSWGKEFITAPMINKPYDIFRLYFSKDNTSLTINGAAINAGSAGFSPGPLKSAYNKGEFFEFSSSQANHIVASEPVSLVQYQISQGCDPRNTDSNNPLYPGDPEMTILNPVEQTLSRITVYSAMRNQTSPQTQITQHFINVIIKNDFIPSFRINGVVPVAPFVPIAGSPYAYLQEDVTQASAINPTHTLSADGGFSAIAYGYGRVESYGYLAGADVRNLFQNIEIINTATQLKTPDVCMGASSEFVLTLPYPTSSLTWIIDGVAQPALTNPVGTPVVIDGVTVYTYRYNQAMVFNAPGKHSLKVKVLNPSPSGCDPMEEIGLDFEVFAPAVADFTMSTLSGCVGTAVVFTDKSDPKGKNILKWTWDFGDGSPELVRDNGAPFEHIYATGGDFVVTLKIDNQNGCGPSQSEPKDLHVNLVPEAKFSYSGACATKATVFTDLSVANEGSLSKWHWDFGDPASADNTSELSAPVHTYAAAGTYTVILKVETSTGCAHSYTAQVEVAPLPEVDFELPGACVSNVAVFKNLTADEAGLQYLWDFGEPGSGALNASTDREGRHLYSAAGTYTVTLTVTTASGCRVVKVKDSFELSSSDPVASFELVDPGVLCSNQSFQVRNTSSVRIGKIRILKWYLDGVLKETDTDPALNKVYTFNYEPFLSPESKPGILTLVAYSGTDGPACQDAKDLELIFHAVPVAHFSILTEVCLNQDGFQVNADALKSGESGVFSGPGISTGGFFDPLLAGTGTHTIKYKLSSGAGCIAEQSQEIKVLPLPEIDAGPDLVVLVAGKEKQLNARASGSDLEYKWTPATGLSRDDILNPMVKPDQDTEYTLSVKSGNGCVVTDRVKVKVLDDITVPNAFSPNGDGINDLWNLENIDSYPGAAVEIFNRYGERVFNSQGYARPFDGTFSGKALPVGTYYYLIRPNNGRKEKSGALTLIR</sequence>
<dbReference type="PROSITE" id="PS50093">
    <property type="entry name" value="PKD"/>
    <property type="match status" value="3"/>
</dbReference>
<protein>
    <submittedName>
        <fullName evidence="3">Gliding motility-associated C-terminal domain-containing protein</fullName>
    </submittedName>
</protein>
<evidence type="ECO:0000313" key="4">
    <source>
        <dbReference type="Proteomes" id="UP000183200"/>
    </source>
</evidence>
<dbReference type="CDD" id="cd00146">
    <property type="entry name" value="PKD"/>
    <property type="match status" value="2"/>
</dbReference>
<evidence type="ECO:0000259" key="2">
    <source>
        <dbReference type="PROSITE" id="PS50093"/>
    </source>
</evidence>
<keyword evidence="1" id="KW-0732">Signal</keyword>
<name>A0A1G9R6U3_9SPHI</name>
<dbReference type="SMART" id="SM00089">
    <property type="entry name" value="PKD"/>
    <property type="match status" value="4"/>
</dbReference>
<evidence type="ECO:0000256" key="1">
    <source>
        <dbReference type="SAM" id="SignalP"/>
    </source>
</evidence>
<dbReference type="InterPro" id="IPR035234">
    <property type="entry name" value="IgGFc-bd_N"/>
</dbReference>
<dbReference type="InterPro" id="IPR000601">
    <property type="entry name" value="PKD_dom"/>
</dbReference>
<dbReference type="AlphaFoldDB" id="A0A1G9R6U3"/>
<evidence type="ECO:0000313" key="3">
    <source>
        <dbReference type="EMBL" id="SDM18851.1"/>
    </source>
</evidence>
<feature type="domain" description="PKD" evidence="2">
    <location>
        <begin position="596"/>
        <end position="669"/>
    </location>
</feature>
<dbReference type="InterPro" id="IPR022409">
    <property type="entry name" value="PKD/Chitinase_dom"/>
</dbReference>
<dbReference type="InterPro" id="IPR026341">
    <property type="entry name" value="T9SS_type_B"/>
</dbReference>
<feature type="signal peptide" evidence="1">
    <location>
        <begin position="1"/>
        <end position="20"/>
    </location>
</feature>
<accession>A0A1G9R6U3</accession>
<dbReference type="EMBL" id="FNGY01000003">
    <property type="protein sequence ID" value="SDM18851.1"/>
    <property type="molecule type" value="Genomic_DNA"/>
</dbReference>
<dbReference type="PANTHER" id="PTHR46534">
    <property type="entry name" value="IGGFC_BINDING DOMAIN-CONTAINING PROTEIN"/>
    <property type="match status" value="1"/>
</dbReference>
<dbReference type="Pfam" id="PF17517">
    <property type="entry name" value="IgGFc_binding"/>
    <property type="match status" value="1"/>
</dbReference>
<dbReference type="InterPro" id="IPR013783">
    <property type="entry name" value="Ig-like_fold"/>
</dbReference>
<dbReference type="PROSITE" id="PS51257">
    <property type="entry name" value="PROKAR_LIPOPROTEIN"/>
    <property type="match status" value="1"/>
</dbReference>
<dbReference type="PANTHER" id="PTHR46534:SF1">
    <property type="entry name" value="IGGFC-BINDING PROTEIN N-TERMINAL DOMAIN-CONTAINING PROTEIN"/>
    <property type="match status" value="1"/>
</dbReference>
<organism evidence="3 4">
    <name type="scientific">Pedobacter steynii</name>
    <dbReference type="NCBI Taxonomy" id="430522"/>
    <lineage>
        <taxon>Bacteria</taxon>
        <taxon>Pseudomonadati</taxon>
        <taxon>Bacteroidota</taxon>
        <taxon>Sphingobacteriia</taxon>
        <taxon>Sphingobacteriales</taxon>
        <taxon>Sphingobacteriaceae</taxon>
        <taxon>Pedobacter</taxon>
    </lineage>
</organism>
<reference evidence="4" key="1">
    <citation type="submission" date="2016-10" db="EMBL/GenBank/DDBJ databases">
        <authorList>
            <person name="Varghese N."/>
            <person name="Submissions S."/>
        </authorList>
    </citation>
    <scope>NUCLEOTIDE SEQUENCE [LARGE SCALE GENOMIC DNA]</scope>
    <source>
        <strain evidence="4">DSM 19110</strain>
    </source>
</reference>
<gene>
    <name evidence="3" type="ORF">SAMN05421820_103142</name>
</gene>